<proteinExistence type="predicted"/>
<keyword evidence="1" id="KW-0812">Transmembrane</keyword>
<dbReference type="AlphaFoldDB" id="A0A4V1G4F3"/>
<gene>
    <name evidence="2" type="ORF">E6C60_3789</name>
</gene>
<protein>
    <submittedName>
        <fullName evidence="2">Uncharacterized protein</fullName>
    </submittedName>
</protein>
<sequence length="191" mass="22415">MRKPFLLLTIFFIVIANGGSIMAKPDNTVKIEVNTEEEQFSLRFSVDLTIKFQDKELYNNKTYLSYHIYDTNDNELLWEGERFPFNINSIGLAQQSIELDLETIAASNDSKNLKVEFDLINESEEYWYSTNSDVQFQTDTILVDQSYFKRFIGTFKNSFLNSPIIFSLNLIGFITLLITFHKLRKSQLFYY</sequence>
<keyword evidence="1" id="KW-0472">Membrane</keyword>
<accession>A0A4V1G4F3</accession>
<dbReference type="Proteomes" id="UP000300879">
    <property type="component" value="Chromosome"/>
</dbReference>
<evidence type="ECO:0000256" key="1">
    <source>
        <dbReference type="SAM" id="Phobius"/>
    </source>
</evidence>
<evidence type="ECO:0000313" key="2">
    <source>
        <dbReference type="EMBL" id="QCT04494.1"/>
    </source>
</evidence>
<keyword evidence="1" id="KW-1133">Transmembrane helix</keyword>
<name>A0A4V1G4F3_9BACL</name>
<dbReference type="EMBL" id="CP040396">
    <property type="protein sequence ID" value="QCT04494.1"/>
    <property type="molecule type" value="Genomic_DNA"/>
</dbReference>
<feature type="transmembrane region" description="Helical" evidence="1">
    <location>
        <begin position="159"/>
        <end position="180"/>
    </location>
</feature>
<dbReference type="OrthoDB" id="2626513at2"/>
<organism evidence="2 3">
    <name type="scientific">Paenibacillus algicola</name>
    <dbReference type="NCBI Taxonomy" id="2565926"/>
    <lineage>
        <taxon>Bacteria</taxon>
        <taxon>Bacillati</taxon>
        <taxon>Bacillota</taxon>
        <taxon>Bacilli</taxon>
        <taxon>Bacillales</taxon>
        <taxon>Paenibacillaceae</taxon>
        <taxon>Paenibacillus</taxon>
    </lineage>
</organism>
<reference evidence="2 3" key="1">
    <citation type="submission" date="2019-05" db="EMBL/GenBank/DDBJ databases">
        <authorList>
            <person name="Chen C."/>
        </authorList>
    </citation>
    <scope>NUCLEOTIDE SEQUENCE [LARGE SCALE GENOMIC DNA]</scope>
    <source>
        <strain evidence="2 3">HB172198</strain>
    </source>
</reference>
<dbReference type="KEGG" id="palo:E6C60_3789"/>
<evidence type="ECO:0000313" key="3">
    <source>
        <dbReference type="Proteomes" id="UP000300879"/>
    </source>
</evidence>
<keyword evidence="3" id="KW-1185">Reference proteome</keyword>